<feature type="domain" description="Phytochrome chromophore attachment site" evidence="12">
    <location>
        <begin position="153"/>
        <end position="310"/>
    </location>
</feature>
<dbReference type="GO" id="GO:0009584">
    <property type="term" value="P:detection of visible light"/>
    <property type="evidence" value="ECO:0007669"/>
    <property type="project" value="InterPro"/>
</dbReference>
<dbReference type="InterPro" id="IPR003661">
    <property type="entry name" value="HisK_dim/P_dom"/>
</dbReference>
<feature type="domain" description="Histidine kinase" evidence="13">
    <location>
        <begin position="529"/>
        <end position="754"/>
    </location>
</feature>
<keyword evidence="7" id="KW-0808">Transferase</keyword>
<dbReference type="InterPro" id="IPR043150">
    <property type="entry name" value="Phytochrome_PHY_sf"/>
</dbReference>
<dbReference type="Pfam" id="PF00512">
    <property type="entry name" value="HisKA"/>
    <property type="match status" value="1"/>
</dbReference>
<comment type="similarity">
    <text evidence="2">In the N-terminal section; belongs to the phytochrome family.</text>
</comment>
<keyword evidence="11" id="KW-0675">Receptor</keyword>
<dbReference type="GO" id="GO:0006355">
    <property type="term" value="P:regulation of DNA-templated transcription"/>
    <property type="evidence" value="ECO:0007669"/>
    <property type="project" value="InterPro"/>
</dbReference>
<evidence type="ECO:0000256" key="9">
    <source>
        <dbReference type="ARBA" id="ARBA00022991"/>
    </source>
</evidence>
<dbReference type="SMART" id="SM00388">
    <property type="entry name" value="HisKA"/>
    <property type="match status" value="1"/>
</dbReference>
<dbReference type="Pfam" id="PF01590">
    <property type="entry name" value="GAF"/>
    <property type="match status" value="1"/>
</dbReference>
<comment type="caution">
    <text evidence="15">The sequence shown here is derived from an EMBL/GenBank/DDBJ whole genome shotgun (WGS) entry which is preliminary data.</text>
</comment>
<evidence type="ECO:0000256" key="1">
    <source>
        <dbReference type="ARBA" id="ARBA00000085"/>
    </source>
</evidence>
<dbReference type="SUPFAM" id="SSF55785">
    <property type="entry name" value="PYP-like sensor domain (PAS domain)"/>
    <property type="match status" value="1"/>
</dbReference>
<dbReference type="InterPro" id="IPR003594">
    <property type="entry name" value="HATPase_dom"/>
</dbReference>
<evidence type="ECO:0000256" key="5">
    <source>
        <dbReference type="ARBA" id="ARBA00022543"/>
    </source>
</evidence>
<feature type="domain" description="PAS" evidence="14">
    <location>
        <begin position="38"/>
        <end position="89"/>
    </location>
</feature>
<proteinExistence type="inferred from homology"/>
<evidence type="ECO:0000259" key="12">
    <source>
        <dbReference type="PROSITE" id="PS50046"/>
    </source>
</evidence>
<dbReference type="InterPro" id="IPR035965">
    <property type="entry name" value="PAS-like_dom_sf"/>
</dbReference>
<dbReference type="SUPFAM" id="SSF55781">
    <property type="entry name" value="GAF domain-like"/>
    <property type="match status" value="2"/>
</dbReference>
<dbReference type="Gene3D" id="3.30.565.10">
    <property type="entry name" value="Histidine kinase-like ATPase, C-terminal domain"/>
    <property type="match status" value="1"/>
</dbReference>
<organism evidence="15 16">
    <name type="scientific">Deinococcus cellulosilyticus (strain DSM 18568 / NBRC 106333 / KACC 11606 / 5516J-15)</name>
    <dbReference type="NCBI Taxonomy" id="1223518"/>
    <lineage>
        <taxon>Bacteria</taxon>
        <taxon>Thermotogati</taxon>
        <taxon>Deinococcota</taxon>
        <taxon>Deinococci</taxon>
        <taxon>Deinococcales</taxon>
        <taxon>Deinococcaceae</taxon>
        <taxon>Deinococcus</taxon>
    </lineage>
</organism>
<comment type="subunit">
    <text evidence="3">Homodimer.</text>
</comment>
<evidence type="ECO:0000259" key="13">
    <source>
        <dbReference type="PROSITE" id="PS50109"/>
    </source>
</evidence>
<dbReference type="InterPro" id="IPR050351">
    <property type="entry name" value="BphY/WalK/GraS-like"/>
</dbReference>
<dbReference type="EC" id="2.7.13.3" evidence="4"/>
<evidence type="ECO:0000256" key="10">
    <source>
        <dbReference type="ARBA" id="ARBA00023136"/>
    </source>
</evidence>
<keyword evidence="5" id="KW-0600">Photoreceptor protein</keyword>
<evidence type="ECO:0000256" key="3">
    <source>
        <dbReference type="ARBA" id="ARBA00011738"/>
    </source>
</evidence>
<name>A0A511MVE8_DEIC1</name>
<dbReference type="InterPro" id="IPR003018">
    <property type="entry name" value="GAF"/>
</dbReference>
<comment type="catalytic activity">
    <reaction evidence="1">
        <text>ATP + protein L-histidine = ADP + protein N-phospho-L-histidine.</text>
        <dbReference type="EC" id="2.7.13.3"/>
    </reaction>
</comment>
<dbReference type="Gene3D" id="3.30.450.40">
    <property type="match status" value="1"/>
</dbReference>
<keyword evidence="10" id="KW-0472">Membrane</keyword>
<dbReference type="SUPFAM" id="SSF55874">
    <property type="entry name" value="ATPase domain of HSP90 chaperone/DNA topoisomerase II/histidine kinase"/>
    <property type="match status" value="1"/>
</dbReference>
<dbReference type="GO" id="GO:0000155">
    <property type="term" value="F:phosphorelay sensor kinase activity"/>
    <property type="evidence" value="ECO:0007669"/>
    <property type="project" value="InterPro"/>
</dbReference>
<dbReference type="SMART" id="SM00065">
    <property type="entry name" value="GAF"/>
    <property type="match status" value="1"/>
</dbReference>
<dbReference type="InterPro" id="IPR005467">
    <property type="entry name" value="His_kinase_dom"/>
</dbReference>
<evidence type="ECO:0000256" key="4">
    <source>
        <dbReference type="ARBA" id="ARBA00012438"/>
    </source>
</evidence>
<dbReference type="EMBL" id="BJXB01000001">
    <property type="protein sequence ID" value="GEM44559.1"/>
    <property type="molecule type" value="Genomic_DNA"/>
</dbReference>
<dbReference type="CDD" id="cd00082">
    <property type="entry name" value="HisKA"/>
    <property type="match status" value="1"/>
</dbReference>
<dbReference type="InterPro" id="IPR036097">
    <property type="entry name" value="HisK_dim/P_sf"/>
</dbReference>
<dbReference type="GO" id="GO:0000156">
    <property type="term" value="F:phosphorelay response regulator activity"/>
    <property type="evidence" value="ECO:0007669"/>
    <property type="project" value="TreeGrafter"/>
</dbReference>
<dbReference type="InterPro" id="IPR000014">
    <property type="entry name" value="PAS"/>
</dbReference>
<keyword evidence="16" id="KW-1185">Reference proteome</keyword>
<dbReference type="Proteomes" id="UP000321306">
    <property type="component" value="Unassembled WGS sequence"/>
</dbReference>
<dbReference type="Pfam" id="PF02518">
    <property type="entry name" value="HATPase_c"/>
    <property type="match status" value="1"/>
</dbReference>
<accession>A0A511MVE8</accession>
<evidence type="ECO:0000256" key="7">
    <source>
        <dbReference type="ARBA" id="ARBA00022679"/>
    </source>
</evidence>
<sequence length="754" mass="84931">MKPLENLDLLPPDSPIDLTNCDREPIHTPGLIQPHGVMLVMQEEDFRIVQVSANVDALLGLSPERLLDVTIQEFMGEEQLRAFQEALNRDDLETNPLFVFPLRFSHGVLFDAVAHRKDGWVILELEPTPPAAEWSDRYRQMSSIMNRVSAAPTLQQACERLAREVRQLTGYDRVMIYQFAQDGTGQVIAEEFSQGMESFLGLRYPASDIPKQARALYVMNHIRVIGSSDYTPVPLLSYQGQGPQPLDMSYCYLRSVSPIHLEYLRNMGVGASMSVSILKDGELWGLIACHHNSPKVLSYSVRAMCEFLGQMLSLQLSSKADHEHGQLEKNMQSSAARIVEYLASTPQVEHAFHDLAQELYTLVRCEGLVVVSGERITTLGMVPSQEILKDWIPLIAEKGRVYATDHLREEWAELDFGSSAGVLSLVLSRSHPELILWFRTEVVQQVTWGGNPDKMVSADGERLSPRKSFEAWQQTVHGRSEPWLDMETSAVRELHRSSLDVVLRRTEELQQLNARLEKSNTELDAFAYVASHDLKEPLRGLHHYAVMLSEDYMDQLEDDARHKLETMVRLTQRLESLIDSLLSYSRVGRVDYAVRKVDLHEVALDTIDLLKPSLERRNAQVLIPRRLPEAVADAVRLGEVFNNLISNGVKYNQSPVPTVELGHFEAQEAAEHFGADLTGPVLYVRDNGIGIPAQHFETIFRFFKRLHTQDAYGGGTGAGLSIAQKIIERHGGRLWVESVEGQGSTFYFTLTGQG</sequence>
<evidence type="ECO:0000313" key="15">
    <source>
        <dbReference type="EMBL" id="GEM44559.1"/>
    </source>
</evidence>
<dbReference type="InterPro" id="IPR036890">
    <property type="entry name" value="HATPase_C_sf"/>
</dbReference>
<dbReference type="GO" id="GO:0009881">
    <property type="term" value="F:photoreceptor activity"/>
    <property type="evidence" value="ECO:0007669"/>
    <property type="project" value="UniProtKB-KW"/>
</dbReference>
<keyword evidence="6" id="KW-0716">Sensory transduction</keyword>
<dbReference type="AlphaFoldDB" id="A0A511MVE8"/>
<evidence type="ECO:0000256" key="6">
    <source>
        <dbReference type="ARBA" id="ARBA00022606"/>
    </source>
</evidence>
<protein>
    <recommendedName>
        <fullName evidence="4">histidine kinase</fullName>
        <ecNumber evidence="4">2.7.13.3</ecNumber>
    </recommendedName>
</protein>
<dbReference type="InterPro" id="IPR013515">
    <property type="entry name" value="Phytochrome_cen-reg"/>
</dbReference>
<dbReference type="InterPro" id="IPR029016">
    <property type="entry name" value="GAF-like_dom_sf"/>
</dbReference>
<reference evidence="15 16" key="1">
    <citation type="submission" date="2019-07" db="EMBL/GenBank/DDBJ databases">
        <title>Whole genome shotgun sequence of Deinococcus cellulosilyticus NBRC 106333.</title>
        <authorList>
            <person name="Hosoyama A."/>
            <person name="Uohara A."/>
            <person name="Ohji S."/>
            <person name="Ichikawa N."/>
        </authorList>
    </citation>
    <scope>NUCLEOTIDE SEQUENCE [LARGE SCALE GENOMIC DNA]</scope>
    <source>
        <strain evidence="15 16">NBRC 106333</strain>
    </source>
</reference>
<dbReference type="PROSITE" id="PS50046">
    <property type="entry name" value="PHYTOCHROME_2"/>
    <property type="match status" value="1"/>
</dbReference>
<dbReference type="Pfam" id="PF08446">
    <property type="entry name" value="PAS_2"/>
    <property type="match status" value="1"/>
</dbReference>
<dbReference type="GO" id="GO:0007234">
    <property type="term" value="P:osmosensory signaling via phosphorelay pathway"/>
    <property type="evidence" value="ECO:0007669"/>
    <property type="project" value="TreeGrafter"/>
</dbReference>
<dbReference type="InterPro" id="IPR013654">
    <property type="entry name" value="PAS_2"/>
</dbReference>
<evidence type="ECO:0000256" key="11">
    <source>
        <dbReference type="ARBA" id="ARBA00023170"/>
    </source>
</evidence>
<dbReference type="Gene3D" id="1.10.287.130">
    <property type="match status" value="1"/>
</dbReference>
<evidence type="ECO:0000313" key="16">
    <source>
        <dbReference type="Proteomes" id="UP000321306"/>
    </source>
</evidence>
<evidence type="ECO:0000256" key="8">
    <source>
        <dbReference type="ARBA" id="ARBA00022777"/>
    </source>
</evidence>
<keyword evidence="8 15" id="KW-0418">Kinase</keyword>
<dbReference type="PROSITE" id="PS50109">
    <property type="entry name" value="HIS_KIN"/>
    <property type="match status" value="1"/>
</dbReference>
<dbReference type="InterPro" id="IPR016132">
    <property type="entry name" value="Phyto_chromo_attachment"/>
</dbReference>
<keyword evidence="9" id="KW-0157">Chromophore</keyword>
<dbReference type="RefSeq" id="WP_146881712.1">
    <property type="nucleotide sequence ID" value="NZ_BJXB01000001.1"/>
</dbReference>
<dbReference type="PROSITE" id="PS50112">
    <property type="entry name" value="PAS"/>
    <property type="match status" value="1"/>
</dbReference>
<dbReference type="SMART" id="SM00387">
    <property type="entry name" value="HATPase_c"/>
    <property type="match status" value="1"/>
</dbReference>
<dbReference type="GO" id="GO:0030295">
    <property type="term" value="F:protein kinase activator activity"/>
    <property type="evidence" value="ECO:0007669"/>
    <property type="project" value="TreeGrafter"/>
</dbReference>
<dbReference type="Gene3D" id="3.30.450.20">
    <property type="entry name" value="PAS domain"/>
    <property type="match status" value="1"/>
</dbReference>
<dbReference type="Pfam" id="PF00360">
    <property type="entry name" value="PHY"/>
    <property type="match status" value="1"/>
</dbReference>
<dbReference type="PANTHER" id="PTHR42878">
    <property type="entry name" value="TWO-COMPONENT HISTIDINE KINASE"/>
    <property type="match status" value="1"/>
</dbReference>
<dbReference type="InterPro" id="IPR001294">
    <property type="entry name" value="Phytochrome"/>
</dbReference>
<dbReference type="GO" id="GO:0016020">
    <property type="term" value="C:membrane"/>
    <property type="evidence" value="ECO:0007669"/>
    <property type="project" value="UniProtKB-SubCell"/>
</dbReference>
<dbReference type="PRINTS" id="PR01033">
    <property type="entry name" value="PHYTOCHROME"/>
</dbReference>
<dbReference type="SUPFAM" id="SSF47384">
    <property type="entry name" value="Homodimeric domain of signal transducing histidine kinase"/>
    <property type="match status" value="1"/>
</dbReference>
<dbReference type="Gene3D" id="3.30.450.270">
    <property type="match status" value="1"/>
</dbReference>
<evidence type="ECO:0000256" key="2">
    <source>
        <dbReference type="ARBA" id="ARBA00006402"/>
    </source>
</evidence>
<dbReference type="OrthoDB" id="9766459at2"/>
<evidence type="ECO:0000259" key="14">
    <source>
        <dbReference type="PROSITE" id="PS50112"/>
    </source>
</evidence>
<gene>
    <name evidence="15" type="ORF">DC3_01940</name>
</gene>
<dbReference type="PANTHER" id="PTHR42878:SF15">
    <property type="entry name" value="BACTERIOPHYTOCHROME"/>
    <property type="match status" value="1"/>
</dbReference>